<evidence type="ECO:0000313" key="2">
    <source>
        <dbReference type="Proteomes" id="UP001058974"/>
    </source>
</evidence>
<name>A0A9D5BAX5_PEA</name>
<dbReference type="EMBL" id="JAMSHJ010000002">
    <property type="protein sequence ID" value="KAI5436176.1"/>
    <property type="molecule type" value="Genomic_DNA"/>
</dbReference>
<organism evidence="1 2">
    <name type="scientific">Pisum sativum</name>
    <name type="common">Garden pea</name>
    <name type="synonym">Lathyrus oleraceus</name>
    <dbReference type="NCBI Taxonomy" id="3888"/>
    <lineage>
        <taxon>Eukaryota</taxon>
        <taxon>Viridiplantae</taxon>
        <taxon>Streptophyta</taxon>
        <taxon>Embryophyta</taxon>
        <taxon>Tracheophyta</taxon>
        <taxon>Spermatophyta</taxon>
        <taxon>Magnoliopsida</taxon>
        <taxon>eudicotyledons</taxon>
        <taxon>Gunneridae</taxon>
        <taxon>Pentapetalae</taxon>
        <taxon>rosids</taxon>
        <taxon>fabids</taxon>
        <taxon>Fabales</taxon>
        <taxon>Fabaceae</taxon>
        <taxon>Papilionoideae</taxon>
        <taxon>50 kb inversion clade</taxon>
        <taxon>NPAAA clade</taxon>
        <taxon>Hologalegina</taxon>
        <taxon>IRL clade</taxon>
        <taxon>Fabeae</taxon>
        <taxon>Lathyrus</taxon>
    </lineage>
</organism>
<dbReference type="PANTHER" id="PTHR32108:SF9">
    <property type="entry name" value="REVERSE TRANSCRIPTASE RNASE H-LIKE DOMAIN-CONTAINING PROTEIN"/>
    <property type="match status" value="1"/>
</dbReference>
<dbReference type="PANTHER" id="PTHR32108">
    <property type="entry name" value="DNA-DIRECTED RNA POLYMERASE SUBUNIT ALPHA"/>
    <property type="match status" value="1"/>
</dbReference>
<gene>
    <name evidence="1" type="ORF">KIW84_022583</name>
</gene>
<accession>A0A9D5BAX5</accession>
<dbReference type="AlphaFoldDB" id="A0A9D5BAX5"/>
<reference evidence="1 2" key="1">
    <citation type="journal article" date="2022" name="Nat. Genet.">
        <title>Improved pea reference genome and pan-genome highlight genomic features and evolutionary characteristics.</title>
        <authorList>
            <person name="Yang T."/>
            <person name="Liu R."/>
            <person name="Luo Y."/>
            <person name="Hu S."/>
            <person name="Wang D."/>
            <person name="Wang C."/>
            <person name="Pandey M.K."/>
            <person name="Ge S."/>
            <person name="Xu Q."/>
            <person name="Li N."/>
            <person name="Li G."/>
            <person name="Huang Y."/>
            <person name="Saxena R.K."/>
            <person name="Ji Y."/>
            <person name="Li M."/>
            <person name="Yan X."/>
            <person name="He Y."/>
            <person name="Liu Y."/>
            <person name="Wang X."/>
            <person name="Xiang C."/>
            <person name="Varshney R.K."/>
            <person name="Ding H."/>
            <person name="Gao S."/>
            <person name="Zong X."/>
        </authorList>
    </citation>
    <scope>NUCLEOTIDE SEQUENCE [LARGE SCALE GENOMIC DNA]</scope>
    <source>
        <strain evidence="1 2">cv. Zhongwan 6</strain>
    </source>
</reference>
<keyword evidence="2" id="KW-1185">Reference proteome</keyword>
<dbReference type="Proteomes" id="UP001058974">
    <property type="component" value="Chromosome 2"/>
</dbReference>
<proteinExistence type="predicted"/>
<sequence length="253" mass="28284">MAAQISPPLEEKELTKIFLKTLSSFYCERLIASSPNDFTEMVNMGMRLEGGVREGRLSKEEASASKKYDELYPSLVLKYLIQPRNPPQVPEPLPWWFKPDLHCDFHQGAPGHDIESFYPLNTNPRGCMIIKKDIQKLMDENVVIQFDSSSNNNVNRSVSPLVIRLAGPVPYSSDKCVPYQYNATMIEDGQEVPLPITESVVNIADITKVTRSGRVFNPDFPKTVEDVSVSKKVEIPVVNPVSAPMCQSANPAN</sequence>
<comment type="caution">
    <text evidence="1">The sequence shown here is derived from an EMBL/GenBank/DDBJ whole genome shotgun (WGS) entry which is preliminary data.</text>
</comment>
<evidence type="ECO:0000313" key="1">
    <source>
        <dbReference type="EMBL" id="KAI5436176.1"/>
    </source>
</evidence>
<dbReference type="Gramene" id="Psat02G0258300-T1">
    <property type="protein sequence ID" value="KAI5436176.1"/>
    <property type="gene ID" value="KIW84_022583"/>
</dbReference>
<protein>
    <submittedName>
        <fullName evidence="1">Uncharacterized protein</fullName>
    </submittedName>
</protein>